<feature type="domain" description="ComC supersandwich" evidence="4">
    <location>
        <begin position="1147"/>
        <end position="1349"/>
    </location>
</feature>
<proteinExistence type="predicted"/>
<feature type="domain" description="DUF7035" evidence="6">
    <location>
        <begin position="670"/>
        <end position="803"/>
    </location>
</feature>
<feature type="compositionally biased region" description="Low complexity" evidence="1">
    <location>
        <begin position="1032"/>
        <end position="1079"/>
    </location>
</feature>
<feature type="transmembrane region" description="Helical" evidence="2">
    <location>
        <begin position="1376"/>
        <end position="1398"/>
    </location>
</feature>
<dbReference type="Pfam" id="PF23034">
    <property type="entry name" value="DUF7035"/>
    <property type="match status" value="1"/>
</dbReference>
<evidence type="ECO:0000259" key="6">
    <source>
        <dbReference type="Pfam" id="PF23034"/>
    </source>
</evidence>
<evidence type="ECO:0000259" key="5">
    <source>
        <dbReference type="Pfam" id="PF23033"/>
    </source>
</evidence>
<feature type="compositionally biased region" description="Pro residues" evidence="1">
    <location>
        <begin position="1020"/>
        <end position="1031"/>
    </location>
</feature>
<dbReference type="EMBL" id="LODT01000037">
    <property type="protein sequence ID" value="KYQ90312.1"/>
    <property type="molecule type" value="Genomic_DNA"/>
</dbReference>
<feature type="chain" id="PRO_5007593047" evidence="3">
    <location>
        <begin position="24"/>
        <end position="1417"/>
    </location>
</feature>
<evidence type="ECO:0000313" key="9">
    <source>
        <dbReference type="Proteomes" id="UP000076078"/>
    </source>
</evidence>
<evidence type="ECO:0000256" key="1">
    <source>
        <dbReference type="SAM" id="MobiDB-lite"/>
    </source>
</evidence>
<dbReference type="Proteomes" id="UP000076078">
    <property type="component" value="Unassembled WGS sequence"/>
</dbReference>
<dbReference type="InterPro" id="IPR055463">
    <property type="entry name" value="DUF7035"/>
</dbReference>
<evidence type="ECO:0000259" key="4">
    <source>
        <dbReference type="Pfam" id="PF22933"/>
    </source>
</evidence>
<dbReference type="InterPro" id="IPR055462">
    <property type="entry name" value="DUF7034"/>
</dbReference>
<evidence type="ECO:0000313" key="8">
    <source>
        <dbReference type="EMBL" id="KYQ90312.1"/>
    </source>
</evidence>
<feature type="region of interest" description="Disordered" evidence="1">
    <location>
        <begin position="1109"/>
        <end position="1131"/>
    </location>
</feature>
<feature type="compositionally biased region" description="Polar residues" evidence="1">
    <location>
        <begin position="1119"/>
        <end position="1131"/>
    </location>
</feature>
<dbReference type="InParanoid" id="A0A151Z8M4"/>
<keyword evidence="2" id="KW-0472">Membrane</keyword>
<dbReference type="Pfam" id="PF23033">
    <property type="entry name" value="DUF7034"/>
    <property type="match status" value="1"/>
</dbReference>
<dbReference type="Pfam" id="PF22933">
    <property type="entry name" value="ComC_SSD"/>
    <property type="match status" value="1"/>
</dbReference>
<keyword evidence="3" id="KW-0732">Signal</keyword>
<evidence type="ECO:0000256" key="3">
    <source>
        <dbReference type="SAM" id="SignalP"/>
    </source>
</evidence>
<organism evidence="8 9">
    <name type="scientific">Tieghemostelium lacteum</name>
    <name type="common">Slime mold</name>
    <name type="synonym">Dictyostelium lacteum</name>
    <dbReference type="NCBI Taxonomy" id="361077"/>
    <lineage>
        <taxon>Eukaryota</taxon>
        <taxon>Amoebozoa</taxon>
        <taxon>Evosea</taxon>
        <taxon>Eumycetozoa</taxon>
        <taxon>Dictyostelia</taxon>
        <taxon>Dictyosteliales</taxon>
        <taxon>Raperosteliaceae</taxon>
        <taxon>Tieghemostelium</taxon>
    </lineage>
</organism>
<dbReference type="Pfam" id="PF24893">
    <property type="entry name" value="DUF7743"/>
    <property type="match status" value="1"/>
</dbReference>
<dbReference type="PANTHER" id="PTHR31378">
    <property type="entry name" value="EGF-LIKE DOMAIN-CONTAINING PROTEIN-RELATED-RELATED"/>
    <property type="match status" value="1"/>
</dbReference>
<gene>
    <name evidence="8" type="ORF">DLAC_08914</name>
</gene>
<keyword evidence="9" id="KW-1185">Reference proteome</keyword>
<reference evidence="8 9" key="1">
    <citation type="submission" date="2015-12" db="EMBL/GenBank/DDBJ databases">
        <title>Dictyostelia acquired genes for synthesis and detection of signals that induce cell-type specialization by lateral gene transfer from prokaryotes.</title>
        <authorList>
            <person name="Gloeckner G."/>
            <person name="Schaap P."/>
        </authorList>
    </citation>
    <scope>NUCLEOTIDE SEQUENCE [LARGE SCALE GENOMIC DNA]</scope>
    <source>
        <strain evidence="8 9">TK</strain>
    </source>
</reference>
<dbReference type="InterPro" id="IPR054484">
    <property type="entry name" value="ComC_SSD"/>
</dbReference>
<accession>A0A151Z8M4</accession>
<feature type="domain" description="DUF7034" evidence="5">
    <location>
        <begin position="824"/>
        <end position="922"/>
    </location>
</feature>
<feature type="region of interest" description="Disordered" evidence="1">
    <location>
        <begin position="1011"/>
        <end position="1079"/>
    </location>
</feature>
<keyword evidence="2" id="KW-1133">Transmembrane helix</keyword>
<protein>
    <submittedName>
        <fullName evidence="8">EGF-like domain-containing protein</fullName>
    </submittedName>
</protein>
<evidence type="ECO:0000256" key="2">
    <source>
        <dbReference type="SAM" id="Phobius"/>
    </source>
</evidence>
<feature type="domain" description="DUF7743" evidence="7">
    <location>
        <begin position="441"/>
        <end position="559"/>
    </location>
</feature>
<dbReference type="InterPro" id="IPR056645">
    <property type="entry name" value="DUF7743"/>
</dbReference>
<name>A0A151Z8M4_TIELA</name>
<feature type="signal peptide" evidence="3">
    <location>
        <begin position="1"/>
        <end position="23"/>
    </location>
</feature>
<comment type="caution">
    <text evidence="8">The sequence shown here is derived from an EMBL/GenBank/DDBJ whole genome shotgun (WGS) entry which is preliminary data.</text>
</comment>
<evidence type="ECO:0000259" key="7">
    <source>
        <dbReference type="Pfam" id="PF24893"/>
    </source>
</evidence>
<dbReference type="OMA" id="CEMTITS"/>
<keyword evidence="2" id="KW-0812">Transmembrane</keyword>
<dbReference type="PANTHER" id="PTHR31378:SF17">
    <property type="match status" value="1"/>
</dbReference>
<sequence length="1417" mass="156653">MSFIRGHYVFLILVVFYINFINSSPGGFDMIDRTPANFNNKYGDDTNGCNFIFYIQYKNTNDLSGITLSIFDRSAVTTALTSDVSSKTYVVKITALMEYGESSTVVTLQENEVTKDQITITFPQCQMIPNPFTLYSVSVSGSYIENSLYRYWAGTYMLNFNLIKSYYDLITVYCGTFICEPQRSVFGQLFINVHLPPSNTFPGSIPAQIPIIITDILGRVAYSGNIDSIMPSLPVNGSYASEFWKFYPSGVTAAIYPSTMTNSITFQKPIDTILYPFLRIESVTPNLRLVYETSTDVTFLSTAQITATGSYINEIIYFDSLVRNSLSRSSLPYTTVTPFPAFQTTNDFYFSCGDYTSLGYRLCSAYGSASKFQNLAEHAYGFSFGSTVMIDNHVVPGTYGFQSGTNKEAKMFIKLMISTWYTGKITLTNFFTGTDATANPTADVTPPTILSVQYYPFQNASVLVRIFASDTQSGIFRFKVFNDYYFRAGYSAVTLPFYNQFMTTGIFEAIIPFNGISQPSDFDVYAYDNCGNAQKYIPSGLDLPFTNFPGTIPVSQFISSPSFISSFIFLYNNVDLTNINIKNTLFISFTGNNKNAQVYLQFDTASNKKYLGVWDKDLNCYAIDFDVSMNPPTGPIFYTLYYPDILVNSDMLVNIVGSNATLRFTSTVGADRMPPLVYSITTFTNANNMGYLVNIQDKVNGFKKGLIKVQSDIDIIPYEFVLDPLVLNKNPYNDNYTLSIPLSDYQMCNQNLVFRITYVQLIDNGNQEAVFDKGITTLNGYTGIDPLYQLNGNWDIPLQFTCTAVNGDVIPPDVQMNYVGMYDSNLDVGVINRKYVYNFSGYDANPISPRHIPYARASSLYAEFTFPCEMTITSLTNFTGTCTTQLPYGWAKEHVNGIYRIAIYGISDVLLNMIGFEDATATSSTKMDYTVPLIDGHYPFTSSGGSLTILGHKFGNDPSKAILTTDDGSGVITRTITFFSGIALVVNNIVLSGSKLTVMVKINGISSNNYTINPSSPRSFTPPPLPTPNPTLIPTDTPTNSSTDTPTDSSTDTPTDSSTGTPTDSNGSSGTPPVTTTPQPGTCPGQPICNGNGKCLSTGCDCNDKWEGEDCSSEHIPTDNPSVDPTKPTTNTSVEIPDGDGGYETISTLISVIALNELDFQNVYVKNHSLDLWYLVNSTTSASGNPLYIYTTTIQNQDLETNITVTIEFFLKNQTIEFAGKYINMKPSTLKYSIDITPYDFSSTYNYLQLVLSTGIQLSGDTKDSCIIQESGNTTDTTADYFKLQVDTHSLYARFIKRAMIDTNIEDVSSKVLSKFEDNPTTNAINTLIGINIPFYNEKVVLDPDFSILLDTTPASEKSDSLCTGKSKKKLSGAKIAGIVIGCVAFFAGVIAAAVFVFHKRSQNRKLNKRLQNINQY</sequence>